<dbReference type="SFLD" id="SFLDG01082">
    <property type="entry name" value="B12-binding_domain_containing"/>
    <property type="match status" value="1"/>
</dbReference>
<evidence type="ECO:0000259" key="9">
    <source>
        <dbReference type="PROSITE" id="PS51918"/>
    </source>
</evidence>
<evidence type="ECO:0000256" key="3">
    <source>
        <dbReference type="ARBA" id="ARBA00022490"/>
    </source>
</evidence>
<sequence>MYKKLYLVSLGCTKNLVDSETMLSKLGEYKISDDISNADLIIVNTCGFIQSAKEESVNTLLQLHEKRKKNSVLVMAGCLSQRYKDELQKELIEVDIFTGVGDYDIIDKLVKEKRSHFSNSVFLSNNTCDRTITGSSYHAYIKLSEGCNQTCSFCAIPSFKGKLHSRTLQSTLKEVKHLVSKGYFDFSFVSQDSSSYMRDLGFDDGLEQLIDGVEKINGVKSARILYLYPSTTTINLIDKIGSSKIFHSYFDIPLQHINSNILKIMKRGKGEEKLRELMNAMKKIPDSFIRSTFIVGHPGELQKDFEELCRYVQEFKFDRANVFSYSNEEGTSAFELKDKIPQDIIDERAKILGDIITKTTQESLKKEIGKTCKIVVDGQSDEHEYLLSAKRLSWEREIDGEIYVNDNKIGGAIKYGTVYTATITQLVGDKLLATILKV</sequence>
<evidence type="ECO:0000256" key="6">
    <source>
        <dbReference type="ARBA" id="ARBA00023004"/>
    </source>
</evidence>
<evidence type="ECO:0000256" key="7">
    <source>
        <dbReference type="ARBA" id="ARBA00023014"/>
    </source>
</evidence>
<keyword evidence="10" id="KW-0687">Ribonucleoprotein</keyword>
<protein>
    <submittedName>
        <fullName evidence="10">Ribosomal protein S12p Asp88 (E. coli) methylthiotransferase</fullName>
    </submittedName>
</protein>
<evidence type="ECO:0000256" key="2">
    <source>
        <dbReference type="ARBA" id="ARBA00022485"/>
    </source>
</evidence>
<dbReference type="SMART" id="SM00729">
    <property type="entry name" value="Elp3"/>
    <property type="match status" value="1"/>
</dbReference>
<feature type="domain" description="MTTase N-terminal" evidence="8">
    <location>
        <begin position="3"/>
        <end position="115"/>
    </location>
</feature>
<dbReference type="InterPro" id="IPR023404">
    <property type="entry name" value="rSAM_horseshoe"/>
</dbReference>
<evidence type="ECO:0000256" key="4">
    <source>
        <dbReference type="ARBA" id="ARBA00022691"/>
    </source>
</evidence>
<dbReference type="Gene3D" id="3.80.30.20">
    <property type="entry name" value="tm_1862 like domain"/>
    <property type="match status" value="1"/>
</dbReference>
<dbReference type="SFLD" id="SFLDS00029">
    <property type="entry name" value="Radical_SAM"/>
    <property type="match status" value="1"/>
</dbReference>
<proteinExistence type="inferred from homology"/>
<dbReference type="PROSITE" id="PS51449">
    <property type="entry name" value="MTTASE_N"/>
    <property type="match status" value="1"/>
</dbReference>
<dbReference type="EMBL" id="UOYO01000048">
    <property type="protein sequence ID" value="VAY88243.1"/>
    <property type="molecule type" value="Genomic_DNA"/>
</dbReference>
<dbReference type="GO" id="GO:0035599">
    <property type="term" value="F:aspartic acid methylthiotransferase activity"/>
    <property type="evidence" value="ECO:0007669"/>
    <property type="project" value="TreeGrafter"/>
</dbReference>
<dbReference type="GO" id="GO:0005829">
    <property type="term" value="C:cytosol"/>
    <property type="evidence" value="ECO:0007669"/>
    <property type="project" value="TreeGrafter"/>
</dbReference>
<gene>
    <name evidence="10" type="ORF">MNB_ARC-1_1152</name>
</gene>
<feature type="domain" description="Radical SAM core" evidence="9">
    <location>
        <begin position="133"/>
        <end position="362"/>
    </location>
</feature>
<dbReference type="InterPro" id="IPR007197">
    <property type="entry name" value="rSAM"/>
</dbReference>
<dbReference type="Gene3D" id="3.40.50.12160">
    <property type="entry name" value="Methylthiotransferase, N-terminal domain"/>
    <property type="match status" value="1"/>
</dbReference>
<dbReference type="InterPro" id="IPR005840">
    <property type="entry name" value="Ribosomal_uS12_MeSTrfase_RimO"/>
</dbReference>
<dbReference type="PANTHER" id="PTHR43837:SF1">
    <property type="entry name" value="RIBOSOMAL PROTEIN US12 METHYLTHIOTRANSFERASE RIMO"/>
    <property type="match status" value="1"/>
</dbReference>
<organism evidence="10">
    <name type="scientific">hydrothermal vent metagenome</name>
    <dbReference type="NCBI Taxonomy" id="652676"/>
    <lineage>
        <taxon>unclassified sequences</taxon>
        <taxon>metagenomes</taxon>
        <taxon>ecological metagenomes</taxon>
    </lineage>
</organism>
<evidence type="ECO:0000256" key="1">
    <source>
        <dbReference type="ARBA" id="ARBA00001966"/>
    </source>
</evidence>
<dbReference type="GO" id="GO:0005840">
    <property type="term" value="C:ribosome"/>
    <property type="evidence" value="ECO:0007669"/>
    <property type="project" value="UniProtKB-KW"/>
</dbReference>
<keyword evidence="4" id="KW-0949">S-adenosyl-L-methionine</keyword>
<evidence type="ECO:0000259" key="8">
    <source>
        <dbReference type="PROSITE" id="PS51449"/>
    </source>
</evidence>
<keyword evidence="10" id="KW-0689">Ribosomal protein</keyword>
<keyword evidence="3" id="KW-0963">Cytoplasm</keyword>
<dbReference type="InterPro" id="IPR005839">
    <property type="entry name" value="Methylthiotransferase"/>
</dbReference>
<dbReference type="HAMAP" id="MF_01865">
    <property type="entry name" value="MTTase_RimO"/>
    <property type="match status" value="1"/>
</dbReference>
<evidence type="ECO:0000313" key="10">
    <source>
        <dbReference type="EMBL" id="VAY88243.1"/>
    </source>
</evidence>
<comment type="cofactor">
    <cofactor evidence="1">
        <name>[4Fe-4S] cluster</name>
        <dbReference type="ChEBI" id="CHEBI:49883"/>
    </cofactor>
</comment>
<evidence type="ECO:0000256" key="5">
    <source>
        <dbReference type="ARBA" id="ARBA00022723"/>
    </source>
</evidence>
<keyword evidence="5" id="KW-0479">Metal-binding</keyword>
<dbReference type="PROSITE" id="PS01278">
    <property type="entry name" value="MTTASE_RADICAL"/>
    <property type="match status" value="1"/>
</dbReference>
<dbReference type="InterPro" id="IPR038135">
    <property type="entry name" value="Methylthiotransferase_N_sf"/>
</dbReference>
<dbReference type="Pfam" id="PF04055">
    <property type="entry name" value="Radical_SAM"/>
    <property type="match status" value="1"/>
</dbReference>
<dbReference type="InterPro" id="IPR020612">
    <property type="entry name" value="Methylthiotransferase_CS"/>
</dbReference>
<dbReference type="CDD" id="cd01335">
    <property type="entry name" value="Radical_SAM"/>
    <property type="match status" value="1"/>
</dbReference>
<dbReference type="GO" id="GO:0006400">
    <property type="term" value="P:tRNA modification"/>
    <property type="evidence" value="ECO:0007669"/>
    <property type="project" value="InterPro"/>
</dbReference>
<reference evidence="10" key="1">
    <citation type="submission" date="2018-10" db="EMBL/GenBank/DDBJ databases">
        <authorList>
            <person name="Aoki K."/>
        </authorList>
    </citation>
    <scope>NUCLEOTIDE SEQUENCE</scope>
</reference>
<dbReference type="SUPFAM" id="SSF102114">
    <property type="entry name" value="Radical SAM enzymes"/>
    <property type="match status" value="1"/>
</dbReference>
<dbReference type="InterPro" id="IPR013848">
    <property type="entry name" value="Methylthiotransferase_N"/>
</dbReference>
<dbReference type="PANTHER" id="PTHR43837">
    <property type="entry name" value="RIBOSOMAL PROTEIN S12 METHYLTHIOTRANSFERASE RIMO"/>
    <property type="match status" value="1"/>
</dbReference>
<dbReference type="AlphaFoldDB" id="A0A3B1DU77"/>
<dbReference type="InterPro" id="IPR058240">
    <property type="entry name" value="rSAM_sf"/>
</dbReference>
<keyword evidence="10" id="KW-0808">Transferase</keyword>
<dbReference type="PROSITE" id="PS51918">
    <property type="entry name" value="RADICAL_SAM"/>
    <property type="match status" value="1"/>
</dbReference>
<dbReference type="Pfam" id="PF00919">
    <property type="entry name" value="UPF0004"/>
    <property type="match status" value="1"/>
</dbReference>
<dbReference type="SFLD" id="SFLDG01061">
    <property type="entry name" value="methylthiotransferase"/>
    <property type="match status" value="1"/>
</dbReference>
<keyword evidence="2" id="KW-0004">4Fe-4S</keyword>
<dbReference type="NCBIfam" id="TIGR01125">
    <property type="entry name" value="30S ribosomal protein S12 methylthiotransferase RimO"/>
    <property type="match status" value="1"/>
</dbReference>
<dbReference type="GO" id="GO:0046872">
    <property type="term" value="F:metal ion binding"/>
    <property type="evidence" value="ECO:0007669"/>
    <property type="project" value="UniProtKB-KW"/>
</dbReference>
<dbReference type="SFLD" id="SFLDF00274">
    <property type="entry name" value="ribosomal_protein_S12_methylth"/>
    <property type="match status" value="1"/>
</dbReference>
<dbReference type="InterPro" id="IPR006638">
    <property type="entry name" value="Elp3/MiaA/NifB-like_rSAM"/>
</dbReference>
<dbReference type="GO" id="GO:0051539">
    <property type="term" value="F:4 iron, 4 sulfur cluster binding"/>
    <property type="evidence" value="ECO:0007669"/>
    <property type="project" value="UniProtKB-KW"/>
</dbReference>
<accession>A0A3B1DU77</accession>
<dbReference type="NCBIfam" id="TIGR00089">
    <property type="entry name" value="MiaB/RimO family radical SAM methylthiotransferase"/>
    <property type="match status" value="1"/>
</dbReference>
<keyword evidence="7" id="KW-0411">Iron-sulfur</keyword>
<name>A0A3B1DU77_9ZZZZ</name>
<keyword evidence="6" id="KW-0408">Iron</keyword>